<dbReference type="Pfam" id="PF18701">
    <property type="entry name" value="DUF5641"/>
    <property type="match status" value="1"/>
</dbReference>
<dbReference type="OrthoDB" id="6424002at2759"/>
<protein>
    <recommendedName>
        <fullName evidence="2">DUF5641 domain-containing protein</fullName>
    </recommendedName>
</protein>
<dbReference type="EMBL" id="BGPR01000004">
    <property type="protein sequence ID" value="GBL73761.1"/>
    <property type="molecule type" value="Genomic_DNA"/>
</dbReference>
<evidence type="ECO:0000313" key="3">
    <source>
        <dbReference type="EMBL" id="GBL73761.1"/>
    </source>
</evidence>
<evidence type="ECO:0000313" key="4">
    <source>
        <dbReference type="Proteomes" id="UP000499080"/>
    </source>
</evidence>
<evidence type="ECO:0000259" key="2">
    <source>
        <dbReference type="Pfam" id="PF18701"/>
    </source>
</evidence>
<feature type="region of interest" description="Disordered" evidence="1">
    <location>
        <begin position="108"/>
        <end position="131"/>
    </location>
</feature>
<comment type="caution">
    <text evidence="3">The sequence shown here is derived from an EMBL/GenBank/DDBJ whole genome shotgun (WGS) entry which is preliminary data.</text>
</comment>
<dbReference type="InterPro" id="IPR040676">
    <property type="entry name" value="DUF5641"/>
</dbReference>
<organism evidence="3 4">
    <name type="scientific">Araneus ventricosus</name>
    <name type="common">Orbweaver spider</name>
    <name type="synonym">Epeira ventricosa</name>
    <dbReference type="NCBI Taxonomy" id="182803"/>
    <lineage>
        <taxon>Eukaryota</taxon>
        <taxon>Metazoa</taxon>
        <taxon>Ecdysozoa</taxon>
        <taxon>Arthropoda</taxon>
        <taxon>Chelicerata</taxon>
        <taxon>Arachnida</taxon>
        <taxon>Araneae</taxon>
        <taxon>Araneomorphae</taxon>
        <taxon>Entelegynae</taxon>
        <taxon>Araneoidea</taxon>
        <taxon>Araneidae</taxon>
        <taxon>Araneus</taxon>
    </lineage>
</organism>
<gene>
    <name evidence="3" type="ORF">AVEN_230737_1</name>
</gene>
<keyword evidence="4" id="KW-1185">Reference proteome</keyword>
<evidence type="ECO:0000256" key="1">
    <source>
        <dbReference type="SAM" id="MobiDB-lite"/>
    </source>
</evidence>
<sequence length="131" mass="14887">MLKELLRRVLGKSILNYEELLTILCDFHKGIRRNDVLKVGDVVLIGHDNLRRIDWPLCVILEVYPVKDGDGERVARIKTSQGERIRPFQRLYPLEVSAKTEVGVLKKASRKTDLPVENIPNSPVEGTDNSV</sequence>
<feature type="domain" description="DUF5641" evidence="2">
    <location>
        <begin position="19"/>
        <end position="94"/>
    </location>
</feature>
<name>A0A4Y2A1R1_ARAVE</name>
<dbReference type="Proteomes" id="UP000499080">
    <property type="component" value="Unassembled WGS sequence"/>
</dbReference>
<accession>A0A4Y2A1R1</accession>
<reference evidence="3 4" key="1">
    <citation type="journal article" date="2019" name="Sci. Rep.">
        <title>Orb-weaving spider Araneus ventricosus genome elucidates the spidroin gene catalogue.</title>
        <authorList>
            <person name="Kono N."/>
            <person name="Nakamura H."/>
            <person name="Ohtoshi R."/>
            <person name="Moran D.A.P."/>
            <person name="Shinohara A."/>
            <person name="Yoshida Y."/>
            <person name="Fujiwara M."/>
            <person name="Mori M."/>
            <person name="Tomita M."/>
            <person name="Arakawa K."/>
        </authorList>
    </citation>
    <scope>NUCLEOTIDE SEQUENCE [LARGE SCALE GENOMIC DNA]</scope>
</reference>
<proteinExistence type="predicted"/>
<dbReference type="AlphaFoldDB" id="A0A4Y2A1R1"/>